<feature type="transmembrane region" description="Helical" evidence="7">
    <location>
        <begin position="272"/>
        <end position="300"/>
    </location>
</feature>
<dbReference type="Proteomes" id="UP000264141">
    <property type="component" value="Unassembled WGS sequence"/>
</dbReference>
<evidence type="ECO:0000256" key="3">
    <source>
        <dbReference type="ARBA" id="ARBA00022692"/>
    </source>
</evidence>
<keyword evidence="4 7" id="KW-1133">Transmembrane helix</keyword>
<evidence type="ECO:0000313" key="12">
    <source>
        <dbReference type="Proteomes" id="UP000253922"/>
    </source>
</evidence>
<evidence type="ECO:0000256" key="7">
    <source>
        <dbReference type="SAM" id="Phobius"/>
    </source>
</evidence>
<dbReference type="GO" id="GO:0022857">
    <property type="term" value="F:transmembrane transporter activity"/>
    <property type="evidence" value="ECO:0007669"/>
    <property type="project" value="TreeGrafter"/>
</dbReference>
<evidence type="ECO:0000259" key="8">
    <source>
        <dbReference type="Pfam" id="PF02687"/>
    </source>
</evidence>
<evidence type="ECO:0000256" key="4">
    <source>
        <dbReference type="ARBA" id="ARBA00022989"/>
    </source>
</evidence>
<dbReference type="AlphaFoldDB" id="A0A3D1JFK2"/>
<sequence>MNFLQMILEALESLAGNKLRSGLTMLGIIIGVAAVISMLAIGAGAQASINNSINSIGTNLIFISPNNEATNPKPLTAEDAAAIKASVPSVASVSALLQGRVQVSVAGKSKSTTVMAVAPEYASLRSLNVTEGSFITPAMIEARSAVVVLGPTVAETLFGRTENLTGQVVRLGSQPFRVIGVLESKGGSGFGNQDDQVIIPLTTGQTRLLNRTPHDRVDQILVQVASSEQVTRAGNDITALLLDRHHRQVGSEDFSLLKQQDILNTAQSITGVLTLFLGGVGGISLLVGGIGIMNIMLVSVTERTREIGLRKALGARRRDILTQFLIESAAISLVGGAMGILLSWGIVTIIGQLAVSSGTALIPVINLDAILLATVFSAAVGLFFGIYPANRAANLQPVEALRTE</sequence>
<dbReference type="Pfam" id="PF12704">
    <property type="entry name" value="MacB_PCD"/>
    <property type="match status" value="1"/>
</dbReference>
<reference evidence="12" key="2">
    <citation type="submission" date="2015-07" db="EMBL/GenBank/DDBJ databases">
        <title>Draft Genome Sequences of Anaerolinea thermolimosa IMO-1, Bellilinea caldifistulae GOMI-1, Leptolinea tardivitalis YMTK-2, Levilinea saccharolytica KIBI-1,Longilinea arvoryzae KOME-1, Previously Described as Members of the Anaerolineaceae (Chloroflexi).</title>
        <authorList>
            <person name="Sekiguchi Y."/>
            <person name="Ohashi A."/>
            <person name="Matsuura N."/>
            <person name="Tourlousse M.D."/>
        </authorList>
    </citation>
    <scope>NUCLEOTIDE SEQUENCE [LARGE SCALE GENOMIC DNA]</scope>
    <source>
        <strain evidence="12">IMO-1</strain>
    </source>
</reference>
<dbReference type="EMBL" id="DF967966">
    <property type="protein sequence ID" value="GAP08418.1"/>
    <property type="molecule type" value="Genomic_DNA"/>
</dbReference>
<feature type="transmembrane region" description="Helical" evidence="7">
    <location>
        <begin position="360"/>
        <end position="387"/>
    </location>
</feature>
<dbReference type="GO" id="GO:0005886">
    <property type="term" value="C:plasma membrane"/>
    <property type="evidence" value="ECO:0007669"/>
    <property type="project" value="UniProtKB-SubCell"/>
</dbReference>
<accession>A0A3D1JFK2</accession>
<dbReference type="Proteomes" id="UP000253922">
    <property type="component" value="Unassembled WGS sequence"/>
</dbReference>
<dbReference type="InterPro" id="IPR050250">
    <property type="entry name" value="Macrolide_Exporter_MacB"/>
</dbReference>
<feature type="transmembrane region" description="Helical" evidence="7">
    <location>
        <begin position="321"/>
        <end position="354"/>
    </location>
</feature>
<evidence type="ECO:0000313" key="11">
    <source>
        <dbReference type="EMBL" id="HCE17360.1"/>
    </source>
</evidence>
<comment type="subcellular location">
    <subcellularLocation>
        <location evidence="1">Cell membrane</location>
        <topology evidence="1">Multi-pass membrane protein</topology>
    </subcellularLocation>
</comment>
<feature type="domain" description="ABC3 transporter permease C-terminal" evidence="8">
    <location>
        <begin position="280"/>
        <end position="397"/>
    </location>
</feature>
<dbReference type="RefSeq" id="WP_062196006.1">
    <property type="nucleotide sequence ID" value="NZ_DF967966.1"/>
</dbReference>
<keyword evidence="3 7" id="KW-0812">Transmembrane</keyword>
<feature type="transmembrane region" description="Helical" evidence="7">
    <location>
        <begin position="21"/>
        <end position="45"/>
    </location>
</feature>
<keyword evidence="2" id="KW-1003">Cell membrane</keyword>
<dbReference type="PANTHER" id="PTHR30572">
    <property type="entry name" value="MEMBRANE COMPONENT OF TRANSPORTER-RELATED"/>
    <property type="match status" value="1"/>
</dbReference>
<evidence type="ECO:0000256" key="6">
    <source>
        <dbReference type="ARBA" id="ARBA00038076"/>
    </source>
</evidence>
<dbReference type="InterPro" id="IPR025857">
    <property type="entry name" value="MacB_PCD"/>
</dbReference>
<dbReference type="OrthoDB" id="9770036at2"/>
<dbReference type="PANTHER" id="PTHR30572:SF4">
    <property type="entry name" value="ABC TRANSPORTER PERMEASE YTRF"/>
    <property type="match status" value="1"/>
</dbReference>
<evidence type="ECO:0000313" key="10">
    <source>
        <dbReference type="EMBL" id="GAP08418.1"/>
    </source>
</evidence>
<protein>
    <submittedName>
        <fullName evidence="11">ABC transporter permease</fullName>
    </submittedName>
    <submittedName>
        <fullName evidence="10">ABC-type antimicrobial peptide transport system, permease component</fullName>
    </submittedName>
</protein>
<gene>
    <name evidence="10" type="ORF">ATHL_03320</name>
    <name evidence="11" type="ORF">DEQ80_05835</name>
</gene>
<comment type="similarity">
    <text evidence="6">Belongs to the ABC-4 integral membrane protein family.</text>
</comment>
<keyword evidence="5 7" id="KW-0472">Membrane</keyword>
<reference evidence="11 13" key="3">
    <citation type="journal article" date="2018" name="Nat. Biotechnol.">
        <title>A standardized bacterial taxonomy based on genome phylogeny substantially revises the tree of life.</title>
        <authorList>
            <person name="Parks D.H."/>
            <person name="Chuvochina M."/>
            <person name="Waite D.W."/>
            <person name="Rinke C."/>
            <person name="Skarshewski A."/>
            <person name="Chaumeil P.A."/>
            <person name="Hugenholtz P."/>
        </authorList>
    </citation>
    <scope>NUCLEOTIDE SEQUENCE [LARGE SCALE GENOMIC DNA]</scope>
    <source>
        <strain evidence="11">UBA8781</strain>
    </source>
</reference>
<evidence type="ECO:0000256" key="2">
    <source>
        <dbReference type="ARBA" id="ARBA00022475"/>
    </source>
</evidence>
<evidence type="ECO:0000256" key="1">
    <source>
        <dbReference type="ARBA" id="ARBA00004651"/>
    </source>
</evidence>
<name>A0A3D1JFK2_9CHLR</name>
<feature type="domain" description="MacB-like periplasmic core" evidence="9">
    <location>
        <begin position="21"/>
        <end position="239"/>
    </location>
</feature>
<evidence type="ECO:0000259" key="9">
    <source>
        <dbReference type="Pfam" id="PF12704"/>
    </source>
</evidence>
<dbReference type="STRING" id="229919.GCA_001050195_03258"/>
<dbReference type="InterPro" id="IPR003838">
    <property type="entry name" value="ABC3_permease_C"/>
</dbReference>
<keyword evidence="12" id="KW-1185">Reference proteome</keyword>
<proteinExistence type="inferred from homology"/>
<dbReference type="Pfam" id="PF02687">
    <property type="entry name" value="FtsX"/>
    <property type="match status" value="1"/>
</dbReference>
<dbReference type="EMBL" id="DPBP01000025">
    <property type="protein sequence ID" value="HCE17360.1"/>
    <property type="molecule type" value="Genomic_DNA"/>
</dbReference>
<evidence type="ECO:0000256" key="5">
    <source>
        <dbReference type="ARBA" id="ARBA00023136"/>
    </source>
</evidence>
<reference evidence="10" key="1">
    <citation type="journal article" date="2015" name="Genome Announc.">
        <title>Draft Genome Sequences of Anaerolinea thermolimosa IMO-1, Bellilinea caldifistulae GOMI-1, Leptolinea tardivitalis YMTK-2, Levilinea saccharolytica KIBI-1, Longilinea arvoryzae KOME-1, Previously Described as Members of the Class Anaerolineae (Chloroflexi).</title>
        <authorList>
            <person name="Matsuura N."/>
            <person name="Tourlousse M.D."/>
            <person name="Ohashi A."/>
            <person name="Hugenholtz P."/>
            <person name="Sekiguchi Y."/>
        </authorList>
    </citation>
    <scope>NUCLEOTIDE SEQUENCE</scope>
    <source>
        <strain evidence="10">IMO-1</strain>
    </source>
</reference>
<evidence type="ECO:0000313" key="13">
    <source>
        <dbReference type="Proteomes" id="UP000264141"/>
    </source>
</evidence>
<organism evidence="11 13">
    <name type="scientific">Anaerolinea thermolimosa</name>
    <dbReference type="NCBI Taxonomy" id="229919"/>
    <lineage>
        <taxon>Bacteria</taxon>
        <taxon>Bacillati</taxon>
        <taxon>Chloroflexota</taxon>
        <taxon>Anaerolineae</taxon>
        <taxon>Anaerolineales</taxon>
        <taxon>Anaerolineaceae</taxon>
        <taxon>Anaerolinea</taxon>
    </lineage>
</organism>